<dbReference type="EMBL" id="LUCH01012786">
    <property type="protein sequence ID" value="KAF5395466.1"/>
    <property type="molecule type" value="Genomic_DNA"/>
</dbReference>
<dbReference type="Proteomes" id="UP000748531">
    <property type="component" value="Unassembled WGS sequence"/>
</dbReference>
<accession>A0A8J4WD49</accession>
<reference evidence="1" key="1">
    <citation type="submission" date="2019-05" db="EMBL/GenBank/DDBJ databases">
        <title>Annotation for the trematode Paragonimus heterotremus.</title>
        <authorList>
            <person name="Choi Y.-J."/>
        </authorList>
    </citation>
    <scope>NUCLEOTIDE SEQUENCE</scope>
    <source>
        <strain evidence="1">LC</strain>
    </source>
</reference>
<evidence type="ECO:0000313" key="1">
    <source>
        <dbReference type="EMBL" id="KAF5395466.1"/>
    </source>
</evidence>
<name>A0A8J4WD49_9TREM</name>
<proteinExistence type="predicted"/>
<organism evidence="1 2">
    <name type="scientific">Paragonimus heterotremus</name>
    <dbReference type="NCBI Taxonomy" id="100268"/>
    <lineage>
        <taxon>Eukaryota</taxon>
        <taxon>Metazoa</taxon>
        <taxon>Spiralia</taxon>
        <taxon>Lophotrochozoa</taxon>
        <taxon>Platyhelminthes</taxon>
        <taxon>Trematoda</taxon>
        <taxon>Digenea</taxon>
        <taxon>Plagiorchiida</taxon>
        <taxon>Troglotremata</taxon>
        <taxon>Troglotrematidae</taxon>
        <taxon>Paragonimus</taxon>
    </lineage>
</organism>
<sequence>MSRHRHRTRDRDVTEPLCSNLFHVVWEFVLLVDRSICLTRSFMAVKHSVWANVFDCRSISQTR</sequence>
<protein>
    <submittedName>
        <fullName evidence="1">Uncharacterized protein</fullName>
    </submittedName>
</protein>
<keyword evidence="2" id="KW-1185">Reference proteome</keyword>
<comment type="caution">
    <text evidence="1">The sequence shown here is derived from an EMBL/GenBank/DDBJ whole genome shotgun (WGS) entry which is preliminary data.</text>
</comment>
<gene>
    <name evidence="1" type="ORF">PHET_12057</name>
</gene>
<evidence type="ECO:0000313" key="2">
    <source>
        <dbReference type="Proteomes" id="UP000748531"/>
    </source>
</evidence>
<dbReference type="AlphaFoldDB" id="A0A8J4WD49"/>